<evidence type="ECO:0000313" key="1">
    <source>
        <dbReference type="EMBL" id="QYX34058.1"/>
    </source>
</evidence>
<protein>
    <submittedName>
        <fullName evidence="1">Hydrogenase maturation protease</fullName>
    </submittedName>
</protein>
<evidence type="ECO:0000313" key="2">
    <source>
        <dbReference type="Proteomes" id="UP000826540"/>
    </source>
</evidence>
<gene>
    <name evidence="1" type="ORF">K2F26_02560</name>
</gene>
<organism evidence="1 2">
    <name type="scientific">Sphaerospermopsis torques-reginae ITEP-024</name>
    <dbReference type="NCBI Taxonomy" id="984208"/>
    <lineage>
        <taxon>Bacteria</taxon>
        <taxon>Bacillati</taxon>
        <taxon>Cyanobacteriota</taxon>
        <taxon>Cyanophyceae</taxon>
        <taxon>Nostocales</taxon>
        <taxon>Aphanizomenonaceae</taxon>
        <taxon>Sphaerospermopsis</taxon>
        <taxon>Sphaerospermopsis torques-reginae</taxon>
    </lineage>
</organism>
<dbReference type="GO" id="GO:0006508">
    <property type="term" value="P:proteolysis"/>
    <property type="evidence" value="ECO:0007669"/>
    <property type="project" value="UniProtKB-KW"/>
</dbReference>
<keyword evidence="1" id="KW-0645">Protease</keyword>
<dbReference type="Gene3D" id="3.40.50.1450">
    <property type="entry name" value="HybD-like"/>
    <property type="match status" value="1"/>
</dbReference>
<dbReference type="InterPro" id="IPR000671">
    <property type="entry name" value="Peptidase_A31"/>
</dbReference>
<accession>A0ABX8X5T1</accession>
<dbReference type="RefSeq" id="WP_220611754.1">
    <property type="nucleotide sequence ID" value="NZ_CP080598.1"/>
</dbReference>
<keyword evidence="2" id="KW-1185">Reference proteome</keyword>
<dbReference type="CDD" id="cd06066">
    <property type="entry name" value="H2MP_NAD-link-bidir"/>
    <property type="match status" value="1"/>
</dbReference>
<dbReference type="Proteomes" id="UP000826540">
    <property type="component" value="Chromosome"/>
</dbReference>
<sequence length="153" mass="16748">MMKKVIVIGYGNELRSDDGVGKKIADTIDSWNLSNVKSLAVHQLTPELADELANVNLSIFVDATINENMVVAPLSLTNDHYHSIGHFADPRSLLALTEFLYGKSPIAWLVTVPGQNFELGDRISLKAEKGITTALSKIMQILEQNNNLGITSE</sequence>
<dbReference type="PANTHER" id="PTHR30302">
    <property type="entry name" value="HYDROGENASE 1 MATURATION PROTEASE"/>
    <property type="match status" value="1"/>
</dbReference>
<proteinExistence type="predicted"/>
<dbReference type="GO" id="GO:0008233">
    <property type="term" value="F:peptidase activity"/>
    <property type="evidence" value="ECO:0007669"/>
    <property type="project" value="UniProtKB-KW"/>
</dbReference>
<dbReference type="InterPro" id="IPR023430">
    <property type="entry name" value="Pept_HybD-like_dom_sf"/>
</dbReference>
<name>A0ABX8X5T1_9CYAN</name>
<reference evidence="1 2" key="1">
    <citation type="journal article" date="2022" name="J. Am. Chem. Soc.">
        <title>Biosynthesis of Guanitoxin Enables Global Environmental Detection in Freshwater Cyanobacteria.</title>
        <authorList>
            <person name="Lima S.T."/>
            <person name="Fallon T.R."/>
            <person name="Cordoza J.L."/>
            <person name="Chekan J.R."/>
            <person name="Delbaje E."/>
            <person name="Hopiavuori A.R."/>
            <person name="Alvarenga D.O."/>
            <person name="Wood S.M."/>
            <person name="Luhavaya H."/>
            <person name="Baumgartner J.T."/>
            <person name="Dorr F.A."/>
            <person name="Etchegaray A."/>
            <person name="Pinto E."/>
            <person name="McKinnie S.M.K."/>
            <person name="Fiore M.F."/>
            <person name="Moore B.S."/>
        </authorList>
    </citation>
    <scope>NUCLEOTIDE SEQUENCE [LARGE SCALE GENOMIC DNA]</scope>
    <source>
        <strain evidence="1 2">ITEP-024</strain>
    </source>
</reference>
<dbReference type="EMBL" id="CP080598">
    <property type="protein sequence ID" value="QYX34058.1"/>
    <property type="molecule type" value="Genomic_DNA"/>
</dbReference>
<dbReference type="PANTHER" id="PTHR30302:SF5">
    <property type="entry name" value="SLR1876 PROTEIN"/>
    <property type="match status" value="1"/>
</dbReference>
<dbReference type="SUPFAM" id="SSF53163">
    <property type="entry name" value="HybD-like"/>
    <property type="match status" value="1"/>
</dbReference>
<keyword evidence="1" id="KW-0378">Hydrolase</keyword>